<comment type="caution">
    <text evidence="2">The sequence shown here is derived from an EMBL/GenBank/DDBJ whole genome shotgun (WGS) entry which is preliminary data.</text>
</comment>
<feature type="compositionally biased region" description="Polar residues" evidence="1">
    <location>
        <begin position="290"/>
        <end position="308"/>
    </location>
</feature>
<sequence>MPRLVPAEELKARKSPLRPLHSLRLLRPRAVIPPTDEPSTSPSPPSLSSRKTHKSTRARAADKQAPPTGDPVRVYFNRLIDLEPSSHSDIVDHVKTSLAQGDATDDNALAVTVAKQGAKIQVAHKIVEGGLTSPQRLDVHRHRKALQHSRQAEERKRQQLTYLDTQWKERRLWLPEKYHPKLEPGQSVTLSIHQVTSTAIQHSIPLQSLWAPGGVLYESTQPDAGGKLILRSRALYSNVRAFLARYQSPVEHNQLRDEHQAQDIQPKNIQPRETQPQSIPSQVIPPHDIQPQQTSSQDATPQDIQQPQKYGEAPAHDGSPSQGSPPTDHQPLADQVHDFFDETVCSPITCHQATPETCRKLEEPLFEASPDGWILGSAADQEQDETPGSVANDDVTTPIDNRLQPSQEPQDVGSDDDLSENELPPFETSALPSSDLKHIILASGDEIMDRDPPRKTTNAGWSPPDMAMALSTAHRELESFDARLTGDTLWAVFHILKSQFCRDDETIVLDPLQIHIEEDGNCPSRLPTLTIGRVSHVYAAVHHSCAGGHWSLVHLALSKMHPTNVEVFHYDPFPSPARHSRVKNAFKNMLCTAVPSCQPGFRAMECATQRDSKRQRNDEGTERLEPPSFGDLKRQMLCIVDQHKVDGDKIAQVGKALAVHKDKLLVMQAAEARAKDLVTKLRLDLQGAMDQQVMSNYYDTVLKAADQGVTTCSNETMRTLVYSSTGDTRRRLLEGGWSGSSVQEAASAVNSARDVLRRAEISAQEATTAAEKTAHAVKALTEWRDDLCYLDGVRQALARTNKNTFVAYESVQDLLLTNEGK</sequence>
<feature type="compositionally biased region" description="Low complexity" evidence="1">
    <location>
        <begin position="17"/>
        <end position="40"/>
    </location>
</feature>
<protein>
    <submittedName>
        <fullName evidence="2">Uncharacterized protein</fullName>
    </submittedName>
</protein>
<accession>A0AAD8PI05</accession>
<feature type="compositionally biased region" description="Polar residues" evidence="1">
    <location>
        <begin position="394"/>
        <end position="409"/>
    </location>
</feature>
<name>A0AAD8PI05_9PEZI</name>
<dbReference type="AlphaFoldDB" id="A0AAD8PI05"/>
<feature type="region of interest" description="Disordered" evidence="1">
    <location>
        <begin position="607"/>
        <end position="628"/>
    </location>
</feature>
<dbReference type="EMBL" id="JAHLJV010000302">
    <property type="protein sequence ID" value="KAK1561456.1"/>
    <property type="molecule type" value="Genomic_DNA"/>
</dbReference>
<keyword evidence="3" id="KW-1185">Reference proteome</keyword>
<evidence type="ECO:0000313" key="2">
    <source>
        <dbReference type="EMBL" id="KAK1561456.1"/>
    </source>
</evidence>
<feature type="compositionally biased region" description="Low complexity" evidence="1">
    <location>
        <begin position="275"/>
        <end position="286"/>
    </location>
</feature>
<feature type="region of interest" description="Disordered" evidence="1">
    <location>
        <begin position="1"/>
        <end position="72"/>
    </location>
</feature>
<feature type="region of interest" description="Disordered" evidence="1">
    <location>
        <begin position="380"/>
        <end position="430"/>
    </location>
</feature>
<feature type="region of interest" description="Disordered" evidence="1">
    <location>
        <begin position="262"/>
        <end position="333"/>
    </location>
</feature>
<gene>
    <name evidence="2" type="ORF">LY79DRAFT_675524</name>
</gene>
<organism evidence="2 3">
    <name type="scientific">Colletotrichum navitas</name>
    <dbReference type="NCBI Taxonomy" id="681940"/>
    <lineage>
        <taxon>Eukaryota</taxon>
        <taxon>Fungi</taxon>
        <taxon>Dikarya</taxon>
        <taxon>Ascomycota</taxon>
        <taxon>Pezizomycotina</taxon>
        <taxon>Sordariomycetes</taxon>
        <taxon>Hypocreomycetidae</taxon>
        <taxon>Glomerellales</taxon>
        <taxon>Glomerellaceae</taxon>
        <taxon>Colletotrichum</taxon>
        <taxon>Colletotrichum graminicola species complex</taxon>
    </lineage>
</organism>
<feature type="compositionally biased region" description="Basic and acidic residues" evidence="1">
    <location>
        <begin position="608"/>
        <end position="625"/>
    </location>
</feature>
<evidence type="ECO:0000256" key="1">
    <source>
        <dbReference type="SAM" id="MobiDB-lite"/>
    </source>
</evidence>
<evidence type="ECO:0000313" key="3">
    <source>
        <dbReference type="Proteomes" id="UP001230504"/>
    </source>
</evidence>
<dbReference type="Proteomes" id="UP001230504">
    <property type="component" value="Unassembled WGS sequence"/>
</dbReference>
<reference evidence="2" key="1">
    <citation type="submission" date="2021-06" db="EMBL/GenBank/DDBJ databases">
        <title>Comparative genomics, transcriptomics and evolutionary studies reveal genomic signatures of adaptation to plant cell wall in hemibiotrophic fungi.</title>
        <authorList>
            <consortium name="DOE Joint Genome Institute"/>
            <person name="Baroncelli R."/>
            <person name="Diaz J.F."/>
            <person name="Benocci T."/>
            <person name="Peng M."/>
            <person name="Battaglia E."/>
            <person name="Haridas S."/>
            <person name="Andreopoulos W."/>
            <person name="Labutti K."/>
            <person name="Pangilinan J."/>
            <person name="Floch G.L."/>
            <person name="Makela M.R."/>
            <person name="Henrissat B."/>
            <person name="Grigoriev I.V."/>
            <person name="Crouch J.A."/>
            <person name="De Vries R.P."/>
            <person name="Sukno S.A."/>
            <person name="Thon M.R."/>
        </authorList>
    </citation>
    <scope>NUCLEOTIDE SEQUENCE</scope>
    <source>
        <strain evidence="2">CBS 125086</strain>
    </source>
</reference>
<dbReference type="GeneID" id="85448693"/>
<feature type="compositionally biased region" description="Basic and acidic residues" evidence="1">
    <location>
        <begin position="1"/>
        <end position="12"/>
    </location>
</feature>
<feature type="compositionally biased region" description="Polar residues" evidence="1">
    <location>
        <begin position="262"/>
        <end position="274"/>
    </location>
</feature>
<dbReference type="RefSeq" id="XP_060406659.1">
    <property type="nucleotide sequence ID" value="XM_060564453.1"/>
</dbReference>
<proteinExistence type="predicted"/>